<dbReference type="GO" id="GO:0005886">
    <property type="term" value="C:plasma membrane"/>
    <property type="evidence" value="ECO:0007669"/>
    <property type="project" value="UniProtKB-SubCell"/>
</dbReference>
<evidence type="ECO:0000256" key="2">
    <source>
        <dbReference type="ARBA" id="ARBA00022475"/>
    </source>
</evidence>
<proteinExistence type="predicted"/>
<evidence type="ECO:0000256" key="1">
    <source>
        <dbReference type="ARBA" id="ARBA00004651"/>
    </source>
</evidence>
<dbReference type="Pfam" id="PF00482">
    <property type="entry name" value="T2SSF"/>
    <property type="match status" value="1"/>
</dbReference>
<evidence type="ECO:0000256" key="3">
    <source>
        <dbReference type="ARBA" id="ARBA00022692"/>
    </source>
</evidence>
<sequence length="267" mass="31273">MIKNFNNFRKAGHQKHKAAGKTSIYQYYRISWKKYFRFTGEALLLCLGMNYLFYQRILAFFFLWPLGIWYIFQRKNREKKLQKNRLWMQFRDALAGLQVSIAAGYSIENAIKEARKDLEKIYGKKGEMTAEFYHIETQLEHGVSIEKLLTELGSRSGIEDIQNFSQILIQSKKMGGNMRKVLQECISTMEEQMDVKKEIQTMLASRKLEQRIMSVIPLGMILYMQCTSPSFLSVLYRNTAGVCIMTLCLGIYLCAYHWAERLVDIEV</sequence>
<dbReference type="InterPro" id="IPR042094">
    <property type="entry name" value="T2SS_GspF_sf"/>
</dbReference>
<accession>A0A9D2SLX9</accession>
<feature type="transmembrane region" description="Helical" evidence="6">
    <location>
        <begin position="53"/>
        <end position="72"/>
    </location>
</feature>
<evidence type="ECO:0000256" key="6">
    <source>
        <dbReference type="SAM" id="Phobius"/>
    </source>
</evidence>
<dbReference type="Proteomes" id="UP000823893">
    <property type="component" value="Unassembled WGS sequence"/>
</dbReference>
<dbReference type="AlphaFoldDB" id="A0A9D2SLX9"/>
<feature type="transmembrane region" description="Helical" evidence="6">
    <location>
        <begin position="238"/>
        <end position="259"/>
    </location>
</feature>
<keyword evidence="3 6" id="KW-0812">Transmembrane</keyword>
<evidence type="ECO:0000256" key="5">
    <source>
        <dbReference type="ARBA" id="ARBA00023136"/>
    </source>
</evidence>
<gene>
    <name evidence="8" type="ORF">H9935_14840</name>
</gene>
<keyword evidence="4 6" id="KW-1133">Transmembrane helix</keyword>
<comment type="subcellular location">
    <subcellularLocation>
        <location evidence="1">Cell membrane</location>
        <topology evidence="1">Multi-pass membrane protein</topology>
    </subcellularLocation>
</comment>
<evidence type="ECO:0000259" key="7">
    <source>
        <dbReference type="Pfam" id="PF00482"/>
    </source>
</evidence>
<reference evidence="8" key="1">
    <citation type="journal article" date="2021" name="PeerJ">
        <title>Extensive microbial diversity within the chicken gut microbiome revealed by metagenomics and culture.</title>
        <authorList>
            <person name="Gilroy R."/>
            <person name="Ravi A."/>
            <person name="Getino M."/>
            <person name="Pursley I."/>
            <person name="Horton D.L."/>
            <person name="Alikhan N.F."/>
            <person name="Baker D."/>
            <person name="Gharbi K."/>
            <person name="Hall N."/>
            <person name="Watson M."/>
            <person name="Adriaenssens E.M."/>
            <person name="Foster-Nyarko E."/>
            <person name="Jarju S."/>
            <person name="Secka A."/>
            <person name="Antonio M."/>
            <person name="Oren A."/>
            <person name="Chaudhuri R.R."/>
            <person name="La Ragione R."/>
            <person name="Hildebrand F."/>
            <person name="Pallen M.J."/>
        </authorList>
    </citation>
    <scope>NUCLEOTIDE SEQUENCE</scope>
    <source>
        <strain evidence="8">ChiSxjej6B18-287</strain>
    </source>
</reference>
<feature type="domain" description="Type II secretion system protein GspF" evidence="7">
    <location>
        <begin position="99"/>
        <end position="224"/>
    </location>
</feature>
<protein>
    <submittedName>
        <fullName evidence="8">Type II secretion system F family protein</fullName>
    </submittedName>
</protein>
<evidence type="ECO:0000313" key="8">
    <source>
        <dbReference type="EMBL" id="HJC12044.1"/>
    </source>
</evidence>
<reference evidence="8" key="2">
    <citation type="submission" date="2021-04" db="EMBL/GenBank/DDBJ databases">
        <authorList>
            <person name="Gilroy R."/>
        </authorList>
    </citation>
    <scope>NUCLEOTIDE SEQUENCE</scope>
    <source>
        <strain evidence="8">ChiSxjej6B18-287</strain>
    </source>
</reference>
<dbReference type="Gene3D" id="1.20.81.30">
    <property type="entry name" value="Type II secretion system (T2SS), domain F"/>
    <property type="match status" value="1"/>
</dbReference>
<comment type="caution">
    <text evidence="8">The sequence shown here is derived from an EMBL/GenBank/DDBJ whole genome shotgun (WGS) entry which is preliminary data.</text>
</comment>
<keyword evidence="5 6" id="KW-0472">Membrane</keyword>
<evidence type="ECO:0000256" key="4">
    <source>
        <dbReference type="ARBA" id="ARBA00022989"/>
    </source>
</evidence>
<organism evidence="8 9">
    <name type="scientific">Candidatus Blautia merdigallinarum</name>
    <dbReference type="NCBI Taxonomy" id="2838495"/>
    <lineage>
        <taxon>Bacteria</taxon>
        <taxon>Bacillati</taxon>
        <taxon>Bacillota</taxon>
        <taxon>Clostridia</taxon>
        <taxon>Lachnospirales</taxon>
        <taxon>Lachnospiraceae</taxon>
        <taxon>Blautia</taxon>
    </lineage>
</organism>
<dbReference type="InterPro" id="IPR018076">
    <property type="entry name" value="T2SS_GspF_dom"/>
</dbReference>
<evidence type="ECO:0000313" key="9">
    <source>
        <dbReference type="Proteomes" id="UP000823893"/>
    </source>
</evidence>
<keyword evidence="2" id="KW-1003">Cell membrane</keyword>
<dbReference type="PANTHER" id="PTHR35007">
    <property type="entry name" value="INTEGRAL MEMBRANE PROTEIN-RELATED"/>
    <property type="match status" value="1"/>
</dbReference>
<dbReference type="EMBL" id="DWWV01000203">
    <property type="protein sequence ID" value="HJC12044.1"/>
    <property type="molecule type" value="Genomic_DNA"/>
</dbReference>
<name>A0A9D2SLX9_9FIRM</name>
<dbReference type="PANTHER" id="PTHR35007:SF1">
    <property type="entry name" value="PILUS ASSEMBLY PROTEIN"/>
    <property type="match status" value="1"/>
</dbReference>